<feature type="compositionally biased region" description="Polar residues" evidence="1">
    <location>
        <begin position="856"/>
        <end position="865"/>
    </location>
</feature>
<dbReference type="EMBL" id="ML976987">
    <property type="protein sequence ID" value="KAF1958339.1"/>
    <property type="molecule type" value="Genomic_DNA"/>
</dbReference>
<feature type="compositionally biased region" description="Basic and acidic residues" evidence="1">
    <location>
        <begin position="822"/>
        <end position="832"/>
    </location>
</feature>
<feature type="region of interest" description="Disordered" evidence="1">
    <location>
        <begin position="847"/>
        <end position="962"/>
    </location>
</feature>
<dbReference type="OrthoDB" id="4159838at2759"/>
<evidence type="ECO:0000313" key="2">
    <source>
        <dbReference type="EMBL" id="KAF1958339.1"/>
    </source>
</evidence>
<feature type="compositionally biased region" description="Basic and acidic residues" evidence="1">
    <location>
        <begin position="908"/>
        <end position="917"/>
    </location>
</feature>
<evidence type="ECO:0000313" key="3">
    <source>
        <dbReference type="Proteomes" id="UP000800035"/>
    </source>
</evidence>
<sequence>MAANDDLSWNTTRCNRLLRPLSSKLAKLRKELERPRSPNGDRRTSANAFALKASPRKVALFSQPTARIPAGLERRNDPDWMPNAGNDGASKKTYGARGAKKALVTQRVGTSSGSARPGEIAFTPLIARTGERFQESPQFATSPLKRFPKNRGPLIAKAEQIQELKKQMPTDIGNLVKGLSEAYANLLKATAADDTKRWNGTRSLFGACLRKMPDYIELEEYFAELDREEEDNDDDYDISQEIYTQLEAQFETMPGQGWRGFKQVVRAHGTSLLCDAFADQILGLETLHLLVSHCLNASAWDEAEKLLCSYLPNLKPMFMPTTLSANLFDDQRSLYMWMAKDFVIRTSRHRFLYDLLEYMISQQLLPLEWLATECIRPVWDRLVRTVSDGDPRSLDNTFHFLETAIVAGIGLPDDSFFERGEMETVARQFKPSIRYEFRQALDTTFSSLFTVFSSIALVNRNREETSGDHIVQRVTWVLDSIVISLLKRKDIQDDLGLLGHTADNMQTFAGRALAIAFASFLVHLEGCYPNQGLLSLDVPMTVGAISWIATQYSSKHVDISTALATLPQFASSAARGTGKIWKDDGFDQVRRLVHGMLSLSGVRLPHKLWTMKRLALESVMDFVHSTGDAHHMAYARDIEKTMRTNGHVVITQSPQKDDSPSNSGGFRWEEGIGEWVACTPFARQDAKPIPRKPMRPLELMPTPELSPDNASDAEELPQHINTLSAWETAVHDNDDDYTFPQSSPVKKGRQFSTSMPGKRSRASSPVVLIPRKREMLTPPGTPVIFYPELPEEVFEDGIRRSRRTRKEINTLVSTLRSKHSRSSLDKGLRHQERKTYEAIKDLNVGLEESSEDDAGLNTSFSSSSSVDEKPQSRRARRGRLSLHRSMDGTTDYDPRPDTPMSLSPIVCEKPKVSELRRTRPTRSSLGKRTRQNEHNGNEERDELSKTPGLKRRRSGRKVQGVREWWKVDSGVATADESEDELSFF</sequence>
<dbReference type="Proteomes" id="UP000800035">
    <property type="component" value="Unassembled WGS sequence"/>
</dbReference>
<protein>
    <submittedName>
        <fullName evidence="2">Uncharacterized protein</fullName>
    </submittedName>
</protein>
<dbReference type="AlphaFoldDB" id="A0A6A5U302"/>
<feature type="region of interest" description="Disordered" evidence="1">
    <location>
        <begin position="71"/>
        <end position="94"/>
    </location>
</feature>
<keyword evidence="3" id="KW-1185">Reference proteome</keyword>
<feature type="compositionally biased region" description="Basic and acidic residues" evidence="1">
    <location>
        <begin position="930"/>
        <end position="944"/>
    </location>
</feature>
<proteinExistence type="predicted"/>
<accession>A0A6A5U302</accession>
<organism evidence="2 3">
    <name type="scientific">Byssothecium circinans</name>
    <dbReference type="NCBI Taxonomy" id="147558"/>
    <lineage>
        <taxon>Eukaryota</taxon>
        <taxon>Fungi</taxon>
        <taxon>Dikarya</taxon>
        <taxon>Ascomycota</taxon>
        <taxon>Pezizomycotina</taxon>
        <taxon>Dothideomycetes</taxon>
        <taxon>Pleosporomycetidae</taxon>
        <taxon>Pleosporales</taxon>
        <taxon>Massarineae</taxon>
        <taxon>Massarinaceae</taxon>
        <taxon>Byssothecium</taxon>
    </lineage>
</organism>
<feature type="region of interest" description="Disordered" evidence="1">
    <location>
        <begin position="812"/>
        <end position="832"/>
    </location>
</feature>
<reference evidence="2" key="1">
    <citation type="journal article" date="2020" name="Stud. Mycol.">
        <title>101 Dothideomycetes genomes: a test case for predicting lifestyles and emergence of pathogens.</title>
        <authorList>
            <person name="Haridas S."/>
            <person name="Albert R."/>
            <person name="Binder M."/>
            <person name="Bloem J."/>
            <person name="Labutti K."/>
            <person name="Salamov A."/>
            <person name="Andreopoulos B."/>
            <person name="Baker S."/>
            <person name="Barry K."/>
            <person name="Bills G."/>
            <person name="Bluhm B."/>
            <person name="Cannon C."/>
            <person name="Castanera R."/>
            <person name="Culley D."/>
            <person name="Daum C."/>
            <person name="Ezra D."/>
            <person name="Gonzalez J."/>
            <person name="Henrissat B."/>
            <person name="Kuo A."/>
            <person name="Liang C."/>
            <person name="Lipzen A."/>
            <person name="Lutzoni F."/>
            <person name="Magnuson J."/>
            <person name="Mondo S."/>
            <person name="Nolan M."/>
            <person name="Ohm R."/>
            <person name="Pangilinan J."/>
            <person name="Park H.-J."/>
            <person name="Ramirez L."/>
            <person name="Alfaro M."/>
            <person name="Sun H."/>
            <person name="Tritt A."/>
            <person name="Yoshinaga Y."/>
            <person name="Zwiers L.-H."/>
            <person name="Turgeon B."/>
            <person name="Goodwin S."/>
            <person name="Spatafora J."/>
            <person name="Crous P."/>
            <person name="Grigoriev I."/>
        </authorList>
    </citation>
    <scope>NUCLEOTIDE SEQUENCE</scope>
    <source>
        <strain evidence="2">CBS 675.92</strain>
    </source>
</reference>
<feature type="compositionally biased region" description="Polar residues" evidence="1">
    <location>
        <begin position="739"/>
        <end position="755"/>
    </location>
</feature>
<feature type="compositionally biased region" description="Basic residues" evidence="1">
    <location>
        <begin position="872"/>
        <end position="882"/>
    </location>
</feature>
<name>A0A6A5U302_9PLEO</name>
<evidence type="ECO:0000256" key="1">
    <source>
        <dbReference type="SAM" id="MobiDB-lite"/>
    </source>
</evidence>
<gene>
    <name evidence="2" type="ORF">CC80DRAFT_490935</name>
</gene>
<feature type="region of interest" description="Disordered" evidence="1">
    <location>
        <begin position="738"/>
        <end position="764"/>
    </location>
</feature>